<keyword evidence="1" id="KW-0863">Zinc-finger</keyword>
<evidence type="ECO:0000313" key="4">
    <source>
        <dbReference type="Proteomes" id="UP000297245"/>
    </source>
</evidence>
<dbReference type="InterPro" id="IPR036236">
    <property type="entry name" value="Znf_C2H2_sf"/>
</dbReference>
<protein>
    <recommendedName>
        <fullName evidence="2">C2H2-type domain-containing protein</fullName>
    </recommendedName>
</protein>
<reference evidence="3 4" key="1">
    <citation type="journal article" date="2019" name="Nat. Ecol. Evol.">
        <title>Megaphylogeny resolves global patterns of mushroom evolution.</title>
        <authorList>
            <person name="Varga T."/>
            <person name="Krizsan K."/>
            <person name="Foldi C."/>
            <person name="Dima B."/>
            <person name="Sanchez-Garcia M."/>
            <person name="Sanchez-Ramirez S."/>
            <person name="Szollosi G.J."/>
            <person name="Szarkandi J.G."/>
            <person name="Papp V."/>
            <person name="Albert L."/>
            <person name="Andreopoulos W."/>
            <person name="Angelini C."/>
            <person name="Antonin V."/>
            <person name="Barry K.W."/>
            <person name="Bougher N.L."/>
            <person name="Buchanan P."/>
            <person name="Buyck B."/>
            <person name="Bense V."/>
            <person name="Catcheside P."/>
            <person name="Chovatia M."/>
            <person name="Cooper J."/>
            <person name="Damon W."/>
            <person name="Desjardin D."/>
            <person name="Finy P."/>
            <person name="Geml J."/>
            <person name="Haridas S."/>
            <person name="Hughes K."/>
            <person name="Justo A."/>
            <person name="Karasinski D."/>
            <person name="Kautmanova I."/>
            <person name="Kiss B."/>
            <person name="Kocsube S."/>
            <person name="Kotiranta H."/>
            <person name="LaButti K.M."/>
            <person name="Lechner B.E."/>
            <person name="Liimatainen K."/>
            <person name="Lipzen A."/>
            <person name="Lukacs Z."/>
            <person name="Mihaltcheva S."/>
            <person name="Morgado L.N."/>
            <person name="Niskanen T."/>
            <person name="Noordeloos M.E."/>
            <person name="Ohm R.A."/>
            <person name="Ortiz-Santana B."/>
            <person name="Ovrebo C."/>
            <person name="Racz N."/>
            <person name="Riley R."/>
            <person name="Savchenko A."/>
            <person name="Shiryaev A."/>
            <person name="Soop K."/>
            <person name="Spirin V."/>
            <person name="Szebenyi C."/>
            <person name="Tomsovsky M."/>
            <person name="Tulloss R.E."/>
            <person name="Uehling J."/>
            <person name="Grigoriev I.V."/>
            <person name="Vagvolgyi C."/>
            <person name="Papp T."/>
            <person name="Martin F.M."/>
            <person name="Miettinen O."/>
            <person name="Hibbett D.S."/>
            <person name="Nagy L.G."/>
        </authorList>
    </citation>
    <scope>NUCLEOTIDE SEQUENCE [LARGE SCALE GENOMIC DNA]</scope>
    <source>
        <strain evidence="3 4">CBS 962.96</strain>
    </source>
</reference>
<keyword evidence="1" id="KW-0862">Zinc</keyword>
<feature type="domain" description="C2H2-type" evidence="2">
    <location>
        <begin position="124"/>
        <end position="151"/>
    </location>
</feature>
<dbReference type="AlphaFoldDB" id="A0A4S8M1D4"/>
<dbReference type="SUPFAM" id="SSF57667">
    <property type="entry name" value="beta-beta-alpha zinc fingers"/>
    <property type="match status" value="1"/>
</dbReference>
<dbReference type="EMBL" id="ML179189">
    <property type="protein sequence ID" value="THU95876.1"/>
    <property type="molecule type" value="Genomic_DNA"/>
</dbReference>
<gene>
    <name evidence="3" type="ORF">K435DRAFT_797753</name>
</gene>
<dbReference type="OrthoDB" id="3437960at2759"/>
<organism evidence="3 4">
    <name type="scientific">Dendrothele bispora (strain CBS 962.96)</name>
    <dbReference type="NCBI Taxonomy" id="1314807"/>
    <lineage>
        <taxon>Eukaryota</taxon>
        <taxon>Fungi</taxon>
        <taxon>Dikarya</taxon>
        <taxon>Basidiomycota</taxon>
        <taxon>Agaricomycotina</taxon>
        <taxon>Agaricomycetes</taxon>
        <taxon>Agaricomycetidae</taxon>
        <taxon>Agaricales</taxon>
        <taxon>Agaricales incertae sedis</taxon>
        <taxon>Dendrothele</taxon>
    </lineage>
</organism>
<keyword evidence="1" id="KW-0479">Metal-binding</keyword>
<evidence type="ECO:0000259" key="2">
    <source>
        <dbReference type="PROSITE" id="PS50157"/>
    </source>
</evidence>
<dbReference type="SMART" id="SM00355">
    <property type="entry name" value="ZnF_C2H2"/>
    <property type="match status" value="2"/>
</dbReference>
<dbReference type="Proteomes" id="UP000297245">
    <property type="component" value="Unassembled WGS sequence"/>
</dbReference>
<dbReference type="InterPro" id="IPR013087">
    <property type="entry name" value="Znf_C2H2_type"/>
</dbReference>
<dbReference type="Gene3D" id="3.30.160.60">
    <property type="entry name" value="Classic Zinc Finger"/>
    <property type="match status" value="1"/>
</dbReference>
<evidence type="ECO:0000256" key="1">
    <source>
        <dbReference type="PROSITE-ProRule" id="PRU00042"/>
    </source>
</evidence>
<evidence type="ECO:0000313" key="3">
    <source>
        <dbReference type="EMBL" id="THU95876.1"/>
    </source>
</evidence>
<dbReference type="PROSITE" id="PS00028">
    <property type="entry name" value="ZINC_FINGER_C2H2_1"/>
    <property type="match status" value="1"/>
</dbReference>
<sequence length="250" mass="28472">MSTPVNWHDNYYQQVLVYPDVSPTISGPSLTAPGFSPQVLQLSLESFSFEGGNERSGGNINQISQDTIHSFNEDEHKKLGLSGAVPSTINIESLQIQRPSADLAVNARVPLGLEQVNKSPRSKFVCGICRNNFTAAHNLKFHIWAHFAVKPYHCQECLYRSTVPRTLKRHVATVHGRRPERSQPDFSDYPEWAEWLNSKPSTLNGAAAREWERQMRFGNGRECTFVEGRGRRQTMRWSEDADREYMDILH</sequence>
<dbReference type="GO" id="GO:0008270">
    <property type="term" value="F:zinc ion binding"/>
    <property type="evidence" value="ECO:0007669"/>
    <property type="project" value="UniProtKB-KW"/>
</dbReference>
<proteinExistence type="predicted"/>
<dbReference type="PROSITE" id="PS50157">
    <property type="entry name" value="ZINC_FINGER_C2H2_2"/>
    <property type="match status" value="1"/>
</dbReference>
<accession>A0A4S8M1D4</accession>
<keyword evidence="4" id="KW-1185">Reference proteome</keyword>
<name>A0A4S8M1D4_DENBC</name>